<dbReference type="Pfam" id="PF07949">
    <property type="entry name" value="YbbR"/>
    <property type="match status" value="3"/>
</dbReference>
<dbReference type="AlphaFoldDB" id="A0A0R1U8H2"/>
<keyword evidence="2" id="KW-0812">Transmembrane</keyword>
<feature type="transmembrane region" description="Helical" evidence="2">
    <location>
        <begin position="12"/>
        <end position="30"/>
    </location>
</feature>
<dbReference type="Proteomes" id="UP000051324">
    <property type="component" value="Unassembled WGS sequence"/>
</dbReference>
<keyword evidence="2" id="KW-1133">Transmembrane helix</keyword>
<evidence type="ECO:0000313" key="3">
    <source>
        <dbReference type="EMBL" id="KRL86139.1"/>
    </source>
</evidence>
<dbReference type="PATRIC" id="fig|1423724.4.peg.2077"/>
<dbReference type="OrthoDB" id="2139417at2"/>
<gene>
    <name evidence="3" type="ORF">FC32_GL001993</name>
</gene>
<keyword evidence="4" id="KW-1185">Reference proteome</keyword>
<dbReference type="InterPro" id="IPR012505">
    <property type="entry name" value="YbbR"/>
</dbReference>
<feature type="region of interest" description="Disordered" evidence="1">
    <location>
        <begin position="323"/>
        <end position="390"/>
    </location>
</feature>
<feature type="compositionally biased region" description="Low complexity" evidence="1">
    <location>
        <begin position="328"/>
        <end position="390"/>
    </location>
</feature>
<keyword evidence="2" id="KW-0472">Membrane</keyword>
<protein>
    <recommendedName>
        <fullName evidence="5">YbbR family protein</fullName>
    </recommendedName>
</protein>
<dbReference type="PANTHER" id="PTHR37804:SF1">
    <property type="entry name" value="CDAA REGULATORY PROTEIN CDAR"/>
    <property type="match status" value="1"/>
</dbReference>
<evidence type="ECO:0000256" key="1">
    <source>
        <dbReference type="SAM" id="MobiDB-lite"/>
    </source>
</evidence>
<comment type="caution">
    <text evidence="3">The sequence shown here is derived from an EMBL/GenBank/DDBJ whole genome shotgun (WGS) entry which is preliminary data.</text>
</comment>
<name>A0A0R1U8H2_9LACO</name>
<evidence type="ECO:0008006" key="5">
    <source>
        <dbReference type="Google" id="ProtNLM"/>
    </source>
</evidence>
<dbReference type="EMBL" id="AZFT01000031">
    <property type="protein sequence ID" value="KRL86139.1"/>
    <property type="molecule type" value="Genomic_DNA"/>
</dbReference>
<dbReference type="InterPro" id="IPR053154">
    <property type="entry name" value="c-di-AMP_regulator"/>
</dbReference>
<evidence type="ECO:0000256" key="2">
    <source>
        <dbReference type="SAM" id="Phobius"/>
    </source>
</evidence>
<dbReference type="PANTHER" id="PTHR37804">
    <property type="entry name" value="CDAA REGULATORY PROTEIN CDAR"/>
    <property type="match status" value="1"/>
</dbReference>
<dbReference type="eggNOG" id="COG4856">
    <property type="taxonomic scope" value="Bacteria"/>
</dbReference>
<dbReference type="Gene3D" id="2.170.120.30">
    <property type="match status" value="1"/>
</dbReference>
<accession>A0A0R1U8H2</accession>
<sequence>MKFSKFLGTKALYRILSLFFALLLFFFVSYQRLGSTRVSDKEVAQSNLTTNKSLTLKVPLTLNVDSNKYYVTGYPEKIKVEVSGPSALVTALDNTRNFEVYADLSGLKTGTHTVKLKTSGFSKELSVALVPEKITVKIATKKTVKMPIQVRYDADQIQKDYVAGTPTISQQTVEVIGAKSEVAKLDSVVANVNLPNNTHTSYSRTVLLQALDKKGRVLNVSLSPETVKVTVPISQATTTKNVKVKLVAENNGVAGKKYQLSTDTKTIQVRGTKSALSKLSSFEVPVSVAGVNESTTRTIKLSPTQSGIASVSPASIEVQIDVSDESTTETSTEAVLNESSVKSSSSQATSSEAKSTVSSSSSTESSKSESSSETSSSSSTSSESTTTSSE</sequence>
<dbReference type="STRING" id="1423724.FC32_GL001993"/>
<dbReference type="Gene3D" id="2.170.120.40">
    <property type="entry name" value="YbbR-like domain"/>
    <property type="match status" value="2"/>
</dbReference>
<proteinExistence type="predicted"/>
<organism evidence="3 4">
    <name type="scientific">Ligilactobacillus apodemi DSM 16634 = JCM 16172</name>
    <dbReference type="NCBI Taxonomy" id="1423724"/>
    <lineage>
        <taxon>Bacteria</taxon>
        <taxon>Bacillati</taxon>
        <taxon>Bacillota</taxon>
        <taxon>Bacilli</taxon>
        <taxon>Lactobacillales</taxon>
        <taxon>Lactobacillaceae</taxon>
        <taxon>Ligilactobacillus</taxon>
    </lineage>
</organism>
<reference evidence="3 4" key="1">
    <citation type="journal article" date="2015" name="Genome Announc.">
        <title>Expanding the biotechnology potential of lactobacilli through comparative genomics of 213 strains and associated genera.</title>
        <authorList>
            <person name="Sun Z."/>
            <person name="Harris H.M."/>
            <person name="McCann A."/>
            <person name="Guo C."/>
            <person name="Argimon S."/>
            <person name="Zhang W."/>
            <person name="Yang X."/>
            <person name="Jeffery I.B."/>
            <person name="Cooney J.C."/>
            <person name="Kagawa T.F."/>
            <person name="Liu W."/>
            <person name="Song Y."/>
            <person name="Salvetti E."/>
            <person name="Wrobel A."/>
            <person name="Rasinkangas P."/>
            <person name="Parkhill J."/>
            <person name="Rea M.C."/>
            <person name="O'Sullivan O."/>
            <person name="Ritari J."/>
            <person name="Douillard F.P."/>
            <person name="Paul Ross R."/>
            <person name="Yang R."/>
            <person name="Briner A.E."/>
            <person name="Felis G.E."/>
            <person name="de Vos W.M."/>
            <person name="Barrangou R."/>
            <person name="Klaenhammer T.R."/>
            <person name="Caufield P.W."/>
            <person name="Cui Y."/>
            <person name="Zhang H."/>
            <person name="O'Toole P.W."/>
        </authorList>
    </citation>
    <scope>NUCLEOTIDE SEQUENCE [LARGE SCALE GENOMIC DNA]</scope>
    <source>
        <strain evidence="3 4">DSM 16634</strain>
    </source>
</reference>
<evidence type="ECO:0000313" key="4">
    <source>
        <dbReference type="Proteomes" id="UP000051324"/>
    </source>
</evidence>
<dbReference type="RefSeq" id="WP_025088000.1">
    <property type="nucleotide sequence ID" value="NZ_AZFT01000031.1"/>
</dbReference>